<gene>
    <name evidence="5" type="ORF">D9Q98_009207</name>
</gene>
<reference evidence="5" key="2">
    <citation type="submission" date="2020-11" db="EMBL/GenBank/DDBJ databases">
        <authorList>
            <person name="Cecchin M."/>
            <person name="Marcolungo L."/>
            <person name="Rossato M."/>
            <person name="Girolomoni L."/>
            <person name="Cosentino E."/>
            <person name="Cuine S."/>
            <person name="Li-Beisson Y."/>
            <person name="Delledonne M."/>
            <person name="Ballottari M."/>
        </authorList>
    </citation>
    <scope>NUCLEOTIDE SEQUENCE</scope>
    <source>
        <strain evidence="5">211/11P</strain>
        <tissue evidence="5">Whole cell</tissue>
    </source>
</reference>
<keyword evidence="6" id="KW-1185">Reference proteome</keyword>
<dbReference type="GO" id="GO:0045277">
    <property type="term" value="C:respiratory chain complex IV"/>
    <property type="evidence" value="ECO:0007669"/>
    <property type="project" value="InterPro"/>
</dbReference>
<proteinExistence type="predicted"/>
<dbReference type="InterPro" id="IPR036549">
    <property type="entry name" value="CX6/COA6-like_sf"/>
</dbReference>
<comment type="subcellular location">
    <subcellularLocation>
        <location evidence="1">Mitochondrion</location>
    </subcellularLocation>
</comment>
<dbReference type="GO" id="GO:0005739">
    <property type="term" value="C:mitochondrion"/>
    <property type="evidence" value="ECO:0007669"/>
    <property type="project" value="UniProtKB-SubCell"/>
</dbReference>
<dbReference type="PANTHER" id="PTHR46281">
    <property type="entry name" value="CYTOCHROME C OXIDASE SUBUNIT 6B"/>
    <property type="match status" value="1"/>
</dbReference>
<keyword evidence="2" id="KW-0496">Mitochondrion</keyword>
<evidence type="ECO:0000256" key="1">
    <source>
        <dbReference type="ARBA" id="ARBA00004173"/>
    </source>
</evidence>
<accession>A0A9D4YWW8</accession>
<evidence type="ECO:0000313" key="5">
    <source>
        <dbReference type="EMBL" id="KAI3430795.1"/>
    </source>
</evidence>
<dbReference type="CDD" id="cd00926">
    <property type="entry name" value="Cyt_c_Oxidase_VIb"/>
    <property type="match status" value="1"/>
</dbReference>
<keyword evidence="3" id="KW-1015">Disulfide bond</keyword>
<dbReference type="InterPro" id="IPR003213">
    <property type="entry name" value="Cyt_c_oxidase_su6B"/>
</dbReference>
<dbReference type="Pfam" id="PF02297">
    <property type="entry name" value="COX6B"/>
    <property type="match status" value="1"/>
</dbReference>
<dbReference type="PROSITE" id="PS51808">
    <property type="entry name" value="CHCH"/>
    <property type="match status" value="1"/>
</dbReference>
<dbReference type="SUPFAM" id="SSF47694">
    <property type="entry name" value="Cytochrome c oxidase subunit h"/>
    <property type="match status" value="1"/>
</dbReference>
<feature type="region of interest" description="Disordered" evidence="4">
    <location>
        <begin position="1"/>
        <end position="64"/>
    </location>
</feature>
<dbReference type="OrthoDB" id="1107506at2759"/>
<evidence type="ECO:0000256" key="4">
    <source>
        <dbReference type="SAM" id="MobiDB-lite"/>
    </source>
</evidence>
<sequence>MSIRVVEALSGESTQEATNEAGPAVSQAAKDMEGDGAATPTAATDDNSSPDMGEVTLRTAPQDARFPTANQARRCYVAYNEYHRCINEKGKGHGDCKPHMRAFRSICPDEWIEKWQELREEGRWFGRF</sequence>
<dbReference type="AlphaFoldDB" id="A0A9D4YWW8"/>
<dbReference type="PANTHER" id="PTHR46281:SF8">
    <property type="entry name" value="CYTOCHROME C OXIDASE SUBUNIT 12, MITOCHONDRIAL"/>
    <property type="match status" value="1"/>
</dbReference>
<organism evidence="5 6">
    <name type="scientific">Chlorella vulgaris</name>
    <name type="common">Green alga</name>
    <dbReference type="NCBI Taxonomy" id="3077"/>
    <lineage>
        <taxon>Eukaryota</taxon>
        <taxon>Viridiplantae</taxon>
        <taxon>Chlorophyta</taxon>
        <taxon>core chlorophytes</taxon>
        <taxon>Trebouxiophyceae</taxon>
        <taxon>Chlorellales</taxon>
        <taxon>Chlorellaceae</taxon>
        <taxon>Chlorella clade</taxon>
        <taxon>Chlorella</taxon>
    </lineage>
</organism>
<comment type="caution">
    <text evidence="5">The sequence shown here is derived from an EMBL/GenBank/DDBJ whole genome shotgun (WGS) entry which is preliminary data.</text>
</comment>
<protein>
    <submittedName>
        <fullName evidence="5">Uncharacterized protein</fullName>
    </submittedName>
</protein>
<dbReference type="EMBL" id="SIDB01000007">
    <property type="protein sequence ID" value="KAI3430795.1"/>
    <property type="molecule type" value="Genomic_DNA"/>
</dbReference>
<dbReference type="Proteomes" id="UP001055712">
    <property type="component" value="Unassembled WGS sequence"/>
</dbReference>
<name>A0A9D4YWW8_CHLVU</name>
<evidence type="ECO:0000256" key="3">
    <source>
        <dbReference type="ARBA" id="ARBA00023157"/>
    </source>
</evidence>
<dbReference type="Gene3D" id="1.10.10.140">
    <property type="entry name" value="Cytochrome c oxidase, subunit VIb"/>
    <property type="match status" value="1"/>
</dbReference>
<feature type="compositionally biased region" description="Low complexity" evidence="4">
    <location>
        <begin position="35"/>
        <end position="46"/>
    </location>
</feature>
<evidence type="ECO:0000313" key="6">
    <source>
        <dbReference type="Proteomes" id="UP001055712"/>
    </source>
</evidence>
<reference evidence="5" key="1">
    <citation type="journal article" date="2019" name="Plant J.">
        <title>Chlorella vulgaris genome assembly and annotation reveals the molecular basis for metabolic acclimation to high light conditions.</title>
        <authorList>
            <person name="Cecchin M."/>
            <person name="Marcolungo L."/>
            <person name="Rossato M."/>
            <person name="Girolomoni L."/>
            <person name="Cosentino E."/>
            <person name="Cuine S."/>
            <person name="Li-Beisson Y."/>
            <person name="Delledonne M."/>
            <person name="Ballottari M."/>
        </authorList>
    </citation>
    <scope>NUCLEOTIDE SEQUENCE</scope>
    <source>
        <strain evidence="5">211/11P</strain>
    </source>
</reference>
<dbReference type="InterPro" id="IPR048280">
    <property type="entry name" value="COX6B-like"/>
</dbReference>
<evidence type="ECO:0000256" key="2">
    <source>
        <dbReference type="ARBA" id="ARBA00023128"/>
    </source>
</evidence>